<proteinExistence type="inferred from homology"/>
<dbReference type="PANTHER" id="PTHR23501">
    <property type="entry name" value="MAJOR FACILITATOR SUPERFAMILY"/>
    <property type="match status" value="1"/>
</dbReference>
<feature type="transmembrane region" description="Helical" evidence="11">
    <location>
        <begin position="86"/>
        <end position="108"/>
    </location>
</feature>
<name>A0A166VAH6_9PEZI</name>
<dbReference type="FunFam" id="1.20.1250.20:FF:000196">
    <property type="entry name" value="MFS toxin efflux pump (AflT)"/>
    <property type="match status" value="1"/>
</dbReference>
<evidence type="ECO:0000256" key="9">
    <source>
        <dbReference type="ARBA" id="ARBA00083178"/>
    </source>
</evidence>
<feature type="transmembrane region" description="Helical" evidence="11">
    <location>
        <begin position="469"/>
        <end position="492"/>
    </location>
</feature>
<dbReference type="InterPro" id="IPR036259">
    <property type="entry name" value="MFS_trans_sf"/>
</dbReference>
<comment type="function">
    <text evidence="7">Efflux pump; part of the gene cluster that mediates the biosynthesis of dothistromin (DOTH), a polyketide toxin very similar in structure to the aflatoxin precursor, versicolorin B. One function of dotC may be to transport early-stage dothistromin biosynthetic intermediates from the cytoplasm into vacuoles, thereby affecting the rate of dothistromin production.</text>
</comment>
<evidence type="ECO:0000259" key="12">
    <source>
        <dbReference type="PROSITE" id="PS50850"/>
    </source>
</evidence>
<dbReference type="InterPro" id="IPR020846">
    <property type="entry name" value="MFS_dom"/>
</dbReference>
<feature type="compositionally biased region" description="Basic and acidic residues" evidence="10">
    <location>
        <begin position="606"/>
        <end position="620"/>
    </location>
</feature>
<comment type="similarity">
    <text evidence="2">Belongs to the major facilitator superfamily. TCR/Tet family.</text>
</comment>
<comment type="subcellular location">
    <subcellularLocation>
        <location evidence="1">Vacuole membrane</location>
        <topology evidence="1">Multi-pass membrane protein</topology>
    </subcellularLocation>
</comment>
<feature type="region of interest" description="Disordered" evidence="10">
    <location>
        <begin position="588"/>
        <end position="620"/>
    </location>
</feature>
<feature type="region of interest" description="Disordered" evidence="10">
    <location>
        <begin position="1"/>
        <end position="71"/>
    </location>
</feature>
<dbReference type="InterPro" id="IPR011701">
    <property type="entry name" value="MFS"/>
</dbReference>
<dbReference type="GO" id="GO:0022857">
    <property type="term" value="F:transmembrane transporter activity"/>
    <property type="evidence" value="ECO:0007669"/>
    <property type="project" value="InterPro"/>
</dbReference>
<reference evidence="13 14" key="1">
    <citation type="submission" date="2015-06" db="EMBL/GenBank/DDBJ databases">
        <title>Survival trade-offs in plant roots during colonization by closely related pathogenic and mutualistic fungi.</title>
        <authorList>
            <person name="Hacquard S."/>
            <person name="Kracher B."/>
            <person name="Hiruma K."/>
            <person name="Weinman A."/>
            <person name="Muench P."/>
            <person name="Garrido Oter R."/>
            <person name="Ver Loren van Themaat E."/>
            <person name="Dallerey J.-F."/>
            <person name="Damm U."/>
            <person name="Henrissat B."/>
            <person name="Lespinet O."/>
            <person name="Thon M."/>
            <person name="Kemen E."/>
            <person name="McHardy A.C."/>
            <person name="Schulze-Lefert P."/>
            <person name="O'Connell R.J."/>
        </authorList>
    </citation>
    <scope>NUCLEOTIDE SEQUENCE [LARGE SCALE GENOMIC DNA]</scope>
    <source>
        <strain evidence="13 14">0861</strain>
    </source>
</reference>
<evidence type="ECO:0000256" key="7">
    <source>
        <dbReference type="ARBA" id="ARBA00057269"/>
    </source>
</evidence>
<keyword evidence="5 11" id="KW-1133">Transmembrane helix</keyword>
<feature type="transmembrane region" description="Helical" evidence="11">
    <location>
        <begin position="341"/>
        <end position="366"/>
    </location>
</feature>
<feature type="transmembrane region" description="Helical" evidence="11">
    <location>
        <begin position="147"/>
        <end position="165"/>
    </location>
</feature>
<feature type="domain" description="Major facilitator superfamily (MFS) profile" evidence="12">
    <location>
        <begin position="82"/>
        <end position="571"/>
    </location>
</feature>
<feature type="transmembrane region" description="Helical" evidence="11">
    <location>
        <begin position="304"/>
        <end position="321"/>
    </location>
</feature>
<dbReference type="PANTHER" id="PTHR23501:SF102">
    <property type="entry name" value="DRUG TRANSPORTER, PUTATIVE (AFU_ORTHOLOGUE AFUA_3G08530)-RELATED"/>
    <property type="match status" value="1"/>
</dbReference>
<feature type="compositionally biased region" description="Basic and acidic residues" evidence="10">
    <location>
        <begin position="59"/>
        <end position="70"/>
    </location>
</feature>
<evidence type="ECO:0000256" key="8">
    <source>
        <dbReference type="ARBA" id="ARBA00069956"/>
    </source>
</evidence>
<evidence type="ECO:0000313" key="13">
    <source>
        <dbReference type="EMBL" id="KZL74360.1"/>
    </source>
</evidence>
<feature type="transmembrane region" description="Helical" evidence="11">
    <location>
        <begin position="205"/>
        <end position="228"/>
    </location>
</feature>
<feature type="compositionally biased region" description="Low complexity" evidence="10">
    <location>
        <begin position="588"/>
        <end position="603"/>
    </location>
</feature>
<keyword evidence="14" id="KW-1185">Reference proteome</keyword>
<accession>A0A166VAH6</accession>
<evidence type="ECO:0000256" key="6">
    <source>
        <dbReference type="ARBA" id="ARBA00023136"/>
    </source>
</evidence>
<evidence type="ECO:0000256" key="11">
    <source>
        <dbReference type="SAM" id="Phobius"/>
    </source>
</evidence>
<dbReference type="Pfam" id="PF07690">
    <property type="entry name" value="MFS_1"/>
    <property type="match status" value="1"/>
</dbReference>
<keyword evidence="4 11" id="KW-0812">Transmembrane</keyword>
<sequence length="620" mass="65390">MTQLSSTSTVPGWTELSSVQRGSATDHGYRGQPQSSKNEIPLVDQPAEGAHASSPAPADRQEGEVEDGRDAASAPKLQTAVLMSSLCACVFVAAIDVTIISTALPAIASNFQSASGYQWVGSAYVLGSTASTPSWGKLSDIWGRKPILLLAVAIFFAGSLICALGRNLAVFLAGRAIQGVGGSGLLTLVNITISDLFSLRDRGLYFGLTSVVWALAAGLGPVLGGVFAQQLSWRWCFWINLPISAVVVVFLVFTMPQDNPGTPVWAGLKAVDWSGSLLIVGGTLMLLMGLSFGGVTFAWNSATVINLIIFGVFTGFLFGLNEWKLVKYPVIPPRLFHSRSTIASFVVCFCHGYILMGVAYYLPLYFQAVLGAGPLLSGVYLLPFILSNTGMAAATGVYIQQSGKYIPAVYLGLVLMTLGTGLLINLDAEANWPKIVIYQLLVGSGVGLNFEGPLLALQASLDVQDVATATATMGFTRMLASAISAIIGGVVFQNQMVAESRSLGELGADIAGRLQGGEAAANVELIHALPPDQQIIAKGAFHRSLKMMWIMYVAFAAVGMLSGFFIAIHPLSRERQSAQIGLFHDSTATDGQQAAATDASTSDRGVTGEDRTETTEGKAN</sequence>
<gene>
    <name evidence="13" type="ORF">CT0861_02062</name>
</gene>
<dbReference type="Gene3D" id="1.20.1250.20">
    <property type="entry name" value="MFS general substrate transporter like domains"/>
    <property type="match status" value="1"/>
</dbReference>
<feature type="transmembrane region" description="Helical" evidence="11">
    <location>
        <begin position="172"/>
        <end position="193"/>
    </location>
</feature>
<evidence type="ECO:0000256" key="2">
    <source>
        <dbReference type="ARBA" id="ARBA00007520"/>
    </source>
</evidence>
<dbReference type="AlphaFoldDB" id="A0A166VAH6"/>
<evidence type="ECO:0000256" key="4">
    <source>
        <dbReference type="ARBA" id="ARBA00022692"/>
    </source>
</evidence>
<evidence type="ECO:0000256" key="3">
    <source>
        <dbReference type="ARBA" id="ARBA00022448"/>
    </source>
</evidence>
<feature type="transmembrane region" description="Helical" evidence="11">
    <location>
        <begin position="378"/>
        <end position="399"/>
    </location>
</feature>
<dbReference type="PROSITE" id="PS50850">
    <property type="entry name" value="MFS"/>
    <property type="match status" value="1"/>
</dbReference>
<evidence type="ECO:0000313" key="14">
    <source>
        <dbReference type="Proteomes" id="UP000076552"/>
    </source>
</evidence>
<dbReference type="GO" id="GO:0005774">
    <property type="term" value="C:vacuolar membrane"/>
    <property type="evidence" value="ECO:0007669"/>
    <property type="project" value="UniProtKB-SubCell"/>
</dbReference>
<feature type="transmembrane region" description="Helical" evidence="11">
    <location>
        <begin position="436"/>
        <end position="457"/>
    </location>
</feature>
<protein>
    <recommendedName>
        <fullName evidence="8">Efflux pump dotC</fullName>
    </recommendedName>
    <alternativeName>
        <fullName evidence="9">Dothistromin biosynthesis protein C</fullName>
    </alternativeName>
</protein>
<dbReference type="Gene3D" id="1.20.1720.10">
    <property type="entry name" value="Multidrug resistance protein D"/>
    <property type="match status" value="1"/>
</dbReference>
<evidence type="ECO:0000256" key="5">
    <source>
        <dbReference type="ARBA" id="ARBA00022989"/>
    </source>
</evidence>
<feature type="transmembrane region" description="Helical" evidence="11">
    <location>
        <begin position="549"/>
        <end position="568"/>
    </location>
</feature>
<keyword evidence="3" id="KW-0813">Transport</keyword>
<feature type="transmembrane region" description="Helical" evidence="11">
    <location>
        <begin position="405"/>
        <end position="424"/>
    </location>
</feature>
<evidence type="ECO:0000256" key="10">
    <source>
        <dbReference type="SAM" id="MobiDB-lite"/>
    </source>
</evidence>
<evidence type="ECO:0000256" key="1">
    <source>
        <dbReference type="ARBA" id="ARBA00004128"/>
    </source>
</evidence>
<organism evidence="13 14">
    <name type="scientific">Colletotrichum tofieldiae</name>
    <dbReference type="NCBI Taxonomy" id="708197"/>
    <lineage>
        <taxon>Eukaryota</taxon>
        <taxon>Fungi</taxon>
        <taxon>Dikarya</taxon>
        <taxon>Ascomycota</taxon>
        <taxon>Pezizomycotina</taxon>
        <taxon>Sordariomycetes</taxon>
        <taxon>Hypocreomycetidae</taxon>
        <taxon>Glomerellales</taxon>
        <taxon>Glomerellaceae</taxon>
        <taxon>Colletotrichum</taxon>
        <taxon>Colletotrichum spaethianum species complex</taxon>
    </lineage>
</organism>
<dbReference type="PRINTS" id="PR01036">
    <property type="entry name" value="TCRTETB"/>
</dbReference>
<dbReference type="SUPFAM" id="SSF103473">
    <property type="entry name" value="MFS general substrate transporter"/>
    <property type="match status" value="1"/>
</dbReference>
<keyword evidence="6 11" id="KW-0472">Membrane</keyword>
<feature type="transmembrane region" description="Helical" evidence="11">
    <location>
        <begin position="273"/>
        <end position="297"/>
    </location>
</feature>
<dbReference type="CDD" id="cd17502">
    <property type="entry name" value="MFS_Azr1_MDR_like"/>
    <property type="match status" value="1"/>
</dbReference>
<dbReference type="GO" id="GO:0005886">
    <property type="term" value="C:plasma membrane"/>
    <property type="evidence" value="ECO:0007669"/>
    <property type="project" value="TreeGrafter"/>
</dbReference>
<dbReference type="Proteomes" id="UP000076552">
    <property type="component" value="Unassembled WGS sequence"/>
</dbReference>
<feature type="compositionally biased region" description="Polar residues" evidence="10">
    <location>
        <begin position="1"/>
        <end position="23"/>
    </location>
</feature>
<comment type="caution">
    <text evidence="13">The sequence shown here is derived from an EMBL/GenBank/DDBJ whole genome shotgun (WGS) entry which is preliminary data.</text>
</comment>
<dbReference type="EMBL" id="LFIV01000033">
    <property type="protein sequence ID" value="KZL74360.1"/>
    <property type="molecule type" value="Genomic_DNA"/>
</dbReference>
<feature type="transmembrane region" description="Helical" evidence="11">
    <location>
        <begin position="235"/>
        <end position="253"/>
    </location>
</feature>
<dbReference type="FunFam" id="1.20.1720.10:FF:000014">
    <property type="entry name" value="MFS drug transporter, putative"/>
    <property type="match status" value="1"/>
</dbReference>